<proteinExistence type="predicted"/>
<keyword evidence="2" id="KW-1185">Reference proteome</keyword>
<reference evidence="1" key="1">
    <citation type="submission" date="2022-04" db="EMBL/GenBank/DDBJ databases">
        <title>Genome of the entomopathogenic fungus Entomophthora muscae.</title>
        <authorList>
            <person name="Elya C."/>
            <person name="Lovett B.R."/>
            <person name="Lee E."/>
            <person name="Macias A.M."/>
            <person name="Hajek A.E."/>
            <person name="De Bivort B.L."/>
            <person name="Kasson M.T."/>
            <person name="De Fine Licht H.H."/>
            <person name="Stajich J.E."/>
        </authorList>
    </citation>
    <scope>NUCLEOTIDE SEQUENCE</scope>
    <source>
        <strain evidence="1">Berkeley</strain>
    </source>
</reference>
<protein>
    <submittedName>
        <fullName evidence="1">Uncharacterized protein</fullName>
    </submittedName>
</protein>
<dbReference type="EMBL" id="QTSX02005684">
    <property type="protein sequence ID" value="KAJ9059470.1"/>
    <property type="molecule type" value="Genomic_DNA"/>
</dbReference>
<dbReference type="Proteomes" id="UP001165960">
    <property type="component" value="Unassembled WGS sequence"/>
</dbReference>
<accession>A0ACC2SAZ9</accession>
<comment type="caution">
    <text evidence="1">The sequence shown here is derived from an EMBL/GenBank/DDBJ whole genome shotgun (WGS) entry which is preliminary data.</text>
</comment>
<name>A0ACC2SAZ9_9FUNG</name>
<evidence type="ECO:0000313" key="2">
    <source>
        <dbReference type="Proteomes" id="UP001165960"/>
    </source>
</evidence>
<organism evidence="1 2">
    <name type="scientific">Entomophthora muscae</name>
    <dbReference type="NCBI Taxonomy" id="34485"/>
    <lineage>
        <taxon>Eukaryota</taxon>
        <taxon>Fungi</taxon>
        <taxon>Fungi incertae sedis</taxon>
        <taxon>Zoopagomycota</taxon>
        <taxon>Entomophthoromycotina</taxon>
        <taxon>Entomophthoromycetes</taxon>
        <taxon>Entomophthorales</taxon>
        <taxon>Entomophthoraceae</taxon>
        <taxon>Entomophthora</taxon>
    </lineage>
</organism>
<sequence length="360" mass="40234">MDEANTPKEIADIEASIAAFNQMVHQKVLDGDKQWSVSALSRPCPKVSENLKTPEDFLCKSPKFRQKLTKAVAALVPHLREELLISGKGAPRAKGTINGMQTSMIFDGGSYSNIILLPFLKTLPDVMIAPSDTVFVMANNHKSFSMGTAVHLTLWLGGVWMAIEAAIFKHKQYTLLIDQKIMGNLGVTTRYTNNFWTVKCNGKEFSLSVFFDSSHAEEFLCEPVARSIYGNPWLSPDQKVQLASVVDKFSMNILEDSNNLPKASGFEHKIDTGEACPIAYKFYQLPHSKESFVKSEIQRLLKQGNINPRKSPWSFPFVVVRVAADQKKAIMANAIIVCPPFPVTFFWIPLHWGNPKSPKK</sequence>
<gene>
    <name evidence="1" type="ORF">DSO57_1002047</name>
</gene>
<evidence type="ECO:0000313" key="1">
    <source>
        <dbReference type="EMBL" id="KAJ9059470.1"/>
    </source>
</evidence>